<keyword evidence="4" id="KW-0472">Membrane</keyword>
<dbReference type="InterPro" id="IPR011990">
    <property type="entry name" value="TPR-like_helical_dom_sf"/>
</dbReference>
<dbReference type="GO" id="GO:0006355">
    <property type="term" value="P:regulation of DNA-templated transcription"/>
    <property type="evidence" value="ECO:0007669"/>
    <property type="project" value="InterPro"/>
</dbReference>
<keyword evidence="4" id="KW-0812">Transmembrane</keyword>
<reference evidence="7" key="1">
    <citation type="submission" date="2015-07" db="EMBL/GenBank/DDBJ databases">
        <authorList>
            <person name="Wibberg D."/>
        </authorList>
    </citation>
    <scope>NUCLEOTIDE SEQUENCE [LARGE SCALE GENOMIC DNA]</scope>
</reference>
<dbReference type="CDD" id="cd00383">
    <property type="entry name" value="trans_reg_C"/>
    <property type="match status" value="1"/>
</dbReference>
<evidence type="ECO:0000256" key="4">
    <source>
        <dbReference type="SAM" id="Phobius"/>
    </source>
</evidence>
<dbReference type="InterPro" id="IPR001867">
    <property type="entry name" value="OmpR/PhoB-type_DNA-bd"/>
</dbReference>
<dbReference type="GO" id="GO:0000160">
    <property type="term" value="P:phosphorelay signal transduction system"/>
    <property type="evidence" value="ECO:0007669"/>
    <property type="project" value="InterPro"/>
</dbReference>
<dbReference type="EMBL" id="CXOI01000024">
    <property type="protein sequence ID" value="CTP86505.1"/>
    <property type="molecule type" value="Genomic_DNA"/>
</dbReference>
<dbReference type="InterPro" id="IPR019734">
    <property type="entry name" value="TPR_rpt"/>
</dbReference>
<sequence length="526" mass="57130">MHERYRLDDLRIDVARQRVERDGVALELGGLSFRLLHYLLRQGQRVVGFDELIAQVWAPALVNEETVTQRVRLLRQALGDASRQPRYLRSVRGQGYQLCVPVRRDEDEGDRDDAPAPRRPRWRGIAIAAAVVLGVGTLAALAWSWSAPPPQAATAPLLQRAEYYAGIGQRDDNERAIALYRQRLQQAPEEPRALLGLSRAYSARVCQYGGDAQYVALARRLAAQVIAAQPQLAAAHAALGYAHDCRGEYAAALAAYERALQLDPGADAVRGSAAYLYERKGQLARALAANLQVRDPARVRFLPIQIASNLNLLGYVSAAEARYRDSFQLYPDSAFSNLAWPSFLFAHGRSAEAQAALDEALKRGTDYAGLYLLQAELALARGDAARARQASVHALRLRPQGSLAQTVAWTLDAQPRPAAPALRARAQELLRSLARGADPLNGLDAALLLQLAGDPAAALDALRRAQAAGYRDAAYLRVSPLLAPLRAQAGFATLLARNQADIAVQRAQVRRAGLLPQETGAATAAP</sequence>
<dbReference type="InterPro" id="IPR036388">
    <property type="entry name" value="WH-like_DNA-bd_sf"/>
</dbReference>
<feature type="transmembrane region" description="Helical" evidence="4">
    <location>
        <begin position="125"/>
        <end position="145"/>
    </location>
</feature>
<feature type="domain" description="OmpR/PhoB-type" evidence="5">
    <location>
        <begin position="2"/>
        <end position="100"/>
    </location>
</feature>
<keyword evidence="7" id="KW-1185">Reference proteome</keyword>
<gene>
    <name evidence="6" type="ORF">XTALMG727_1702</name>
</gene>
<dbReference type="PROSITE" id="PS50293">
    <property type="entry name" value="TPR_REGION"/>
    <property type="match status" value="1"/>
</dbReference>
<dbReference type="SMART" id="SM00028">
    <property type="entry name" value="TPR"/>
    <property type="match status" value="2"/>
</dbReference>
<dbReference type="SMART" id="SM00862">
    <property type="entry name" value="Trans_reg_C"/>
    <property type="match status" value="1"/>
</dbReference>
<keyword evidence="1 3" id="KW-0238">DNA-binding</keyword>
<organism evidence="6 7">
    <name type="scientific">Xanthomonas graminis pv. arrhenatheri LMG 727</name>
    <dbReference type="NCBI Taxonomy" id="1195923"/>
    <lineage>
        <taxon>Bacteria</taxon>
        <taxon>Pseudomonadati</taxon>
        <taxon>Pseudomonadota</taxon>
        <taxon>Gammaproteobacteria</taxon>
        <taxon>Lysobacterales</taxon>
        <taxon>Lysobacteraceae</taxon>
        <taxon>Xanthomonas</taxon>
        <taxon>Xanthomonas translucens group</taxon>
        <taxon>Xanthomonas graminis</taxon>
    </lineage>
</organism>
<dbReference type="Gene3D" id="1.25.40.10">
    <property type="entry name" value="Tetratricopeptide repeat domain"/>
    <property type="match status" value="2"/>
</dbReference>
<dbReference type="PROSITE" id="PS50005">
    <property type="entry name" value="TPR"/>
    <property type="match status" value="1"/>
</dbReference>
<dbReference type="Pfam" id="PF00486">
    <property type="entry name" value="Trans_reg_C"/>
    <property type="match status" value="1"/>
</dbReference>
<name>A0A0K2ZT18_9XANT</name>
<dbReference type="AlphaFoldDB" id="A0A0K2ZT18"/>
<protein>
    <recommendedName>
        <fullName evidence="5">OmpR/PhoB-type domain-containing protein</fullName>
    </recommendedName>
</protein>
<dbReference type="SUPFAM" id="SSF46894">
    <property type="entry name" value="C-terminal effector domain of the bipartite response regulators"/>
    <property type="match status" value="1"/>
</dbReference>
<dbReference type="RefSeq" id="WP_053835037.1">
    <property type="nucleotide sequence ID" value="NZ_CXOI01000024.1"/>
</dbReference>
<keyword evidence="4" id="KW-1133">Transmembrane helix</keyword>
<evidence type="ECO:0000259" key="5">
    <source>
        <dbReference type="PROSITE" id="PS51755"/>
    </source>
</evidence>
<dbReference type="GO" id="GO:0003677">
    <property type="term" value="F:DNA binding"/>
    <property type="evidence" value="ECO:0007669"/>
    <property type="project" value="UniProtKB-UniRule"/>
</dbReference>
<accession>A0A0K2ZT18</accession>
<evidence type="ECO:0000313" key="6">
    <source>
        <dbReference type="EMBL" id="CTP86505.1"/>
    </source>
</evidence>
<feature type="repeat" description="TPR" evidence="2">
    <location>
        <begin position="233"/>
        <end position="266"/>
    </location>
</feature>
<dbReference type="SUPFAM" id="SSF48452">
    <property type="entry name" value="TPR-like"/>
    <property type="match status" value="1"/>
</dbReference>
<evidence type="ECO:0000256" key="2">
    <source>
        <dbReference type="PROSITE-ProRule" id="PRU00339"/>
    </source>
</evidence>
<evidence type="ECO:0000313" key="7">
    <source>
        <dbReference type="Proteomes" id="UP000046187"/>
    </source>
</evidence>
<dbReference type="InterPro" id="IPR016032">
    <property type="entry name" value="Sig_transdc_resp-reg_C-effctor"/>
</dbReference>
<dbReference type="Gene3D" id="1.10.10.10">
    <property type="entry name" value="Winged helix-like DNA-binding domain superfamily/Winged helix DNA-binding domain"/>
    <property type="match status" value="1"/>
</dbReference>
<evidence type="ECO:0000256" key="1">
    <source>
        <dbReference type="ARBA" id="ARBA00023125"/>
    </source>
</evidence>
<evidence type="ECO:0000256" key="3">
    <source>
        <dbReference type="PROSITE-ProRule" id="PRU01091"/>
    </source>
</evidence>
<keyword evidence="2" id="KW-0802">TPR repeat</keyword>
<dbReference type="PROSITE" id="PS51755">
    <property type="entry name" value="OMPR_PHOB"/>
    <property type="match status" value="1"/>
</dbReference>
<dbReference type="Proteomes" id="UP000046187">
    <property type="component" value="Unassembled WGS sequence"/>
</dbReference>
<proteinExistence type="predicted"/>
<feature type="DNA-binding region" description="OmpR/PhoB-type" evidence="3">
    <location>
        <begin position="2"/>
        <end position="100"/>
    </location>
</feature>